<comment type="caution">
    <text evidence="3">The sequence shown here is derived from an EMBL/GenBank/DDBJ whole genome shotgun (WGS) entry which is preliminary data.</text>
</comment>
<keyword evidence="4" id="KW-1185">Reference proteome</keyword>
<dbReference type="InterPro" id="IPR050515">
    <property type="entry name" value="Beta-lactam/transpept"/>
</dbReference>
<gene>
    <name evidence="3" type="ORF">ACFP57_12490</name>
</gene>
<proteinExistence type="predicted"/>
<dbReference type="SUPFAM" id="SSF56601">
    <property type="entry name" value="beta-lactamase/transpeptidase-like"/>
    <property type="match status" value="1"/>
</dbReference>
<dbReference type="InterPro" id="IPR054120">
    <property type="entry name" value="PBPA_dimer"/>
</dbReference>
<dbReference type="Gene3D" id="3.90.1310.10">
    <property type="entry name" value="Penicillin-binding protein 2a (Domain 2)"/>
    <property type="match status" value="1"/>
</dbReference>
<dbReference type="Proteomes" id="UP001596266">
    <property type="component" value="Unassembled WGS sequence"/>
</dbReference>
<evidence type="ECO:0000313" key="3">
    <source>
        <dbReference type="EMBL" id="MFC6397794.1"/>
    </source>
</evidence>
<dbReference type="PANTHER" id="PTHR30627:SF24">
    <property type="entry name" value="PENICILLIN-BINDING PROTEIN 4B"/>
    <property type="match status" value="1"/>
</dbReference>
<reference evidence="4" key="1">
    <citation type="journal article" date="2019" name="Int. J. Syst. Evol. Microbiol.">
        <title>The Global Catalogue of Microorganisms (GCM) 10K type strain sequencing project: providing services to taxonomists for standard genome sequencing and annotation.</title>
        <authorList>
            <consortium name="The Broad Institute Genomics Platform"/>
            <consortium name="The Broad Institute Genome Sequencing Center for Infectious Disease"/>
            <person name="Wu L."/>
            <person name="Ma J."/>
        </authorList>
    </citation>
    <scope>NUCLEOTIDE SEQUENCE [LARGE SCALE GENOMIC DNA]</scope>
    <source>
        <strain evidence="4">CGMCC 1.15277</strain>
    </source>
</reference>
<sequence>MNRPIRRLAVVATLMFFALLANLTILSVVRADSLNNDPRNRRTREAEFAQDRGAIMVGNTPIASTKAATGRFKFVRNYSSGELYAPVTGYYSYDYARSGLEQTYNTQLSGSDDSQFFRNVVAMLSGKKRAGASVYTTIDARAQKAAAQALGDRTGAVVAIEPSTGAIRAMVSSPSYDPNTLSTTDLKAAQTAWKSLNADTERPMANRATREIYPPGSTFKLVTAAAALENGMSADTQVASPSSMTLPQSTSKLSNEVDCGGSKSTIAHALEVSCNTAFANLGLTLGDAKLREQAQKFGFDSSYSDDLEPATSVFPDTVDKPQLAMSAIGQYEVAASPLQMAMVAAAIANDGQAMEPYLVQEVRAQDLSVISSHSAEKLQRAMSTTNAQALQQMMVDVVTQGTGQRAAVSGVTVGGKTGTAQSDPSRPPYAWFVGWSKDPDLAIAVFVEDSKIERSEIAGGRVAGPVFASVVEAMR</sequence>
<feature type="domain" description="Penicillin binding protein A dimerisation" evidence="2">
    <location>
        <begin position="52"/>
        <end position="134"/>
    </location>
</feature>
<evidence type="ECO:0000313" key="4">
    <source>
        <dbReference type="Proteomes" id="UP001596266"/>
    </source>
</evidence>
<dbReference type="RefSeq" id="WP_343887001.1">
    <property type="nucleotide sequence ID" value="NZ_BAAAKI010000025.1"/>
</dbReference>
<dbReference type="EMBL" id="JBHSUA010000024">
    <property type="protein sequence ID" value="MFC6397794.1"/>
    <property type="molecule type" value="Genomic_DNA"/>
</dbReference>
<accession>A0ABW1X5N8</accession>
<feature type="domain" description="Penicillin-binding protein transpeptidase" evidence="1">
    <location>
        <begin position="155"/>
        <end position="471"/>
    </location>
</feature>
<dbReference type="InterPro" id="IPR012338">
    <property type="entry name" value="Beta-lactam/transpept-like"/>
</dbReference>
<organism evidence="3 4">
    <name type="scientific">Luteococcus sanguinis</name>
    <dbReference type="NCBI Taxonomy" id="174038"/>
    <lineage>
        <taxon>Bacteria</taxon>
        <taxon>Bacillati</taxon>
        <taxon>Actinomycetota</taxon>
        <taxon>Actinomycetes</taxon>
        <taxon>Propionibacteriales</taxon>
        <taxon>Propionibacteriaceae</taxon>
        <taxon>Luteococcus</taxon>
    </lineage>
</organism>
<dbReference type="Gene3D" id="3.40.710.10">
    <property type="entry name" value="DD-peptidase/beta-lactamase superfamily"/>
    <property type="match status" value="1"/>
</dbReference>
<dbReference type="PANTHER" id="PTHR30627">
    <property type="entry name" value="PEPTIDOGLYCAN D,D-TRANSPEPTIDASE"/>
    <property type="match status" value="1"/>
</dbReference>
<evidence type="ECO:0000259" key="1">
    <source>
        <dbReference type="Pfam" id="PF00905"/>
    </source>
</evidence>
<name>A0ABW1X5N8_9ACTN</name>
<dbReference type="InterPro" id="IPR001460">
    <property type="entry name" value="PCN-bd_Tpept"/>
</dbReference>
<evidence type="ECO:0000259" key="2">
    <source>
        <dbReference type="Pfam" id="PF21922"/>
    </source>
</evidence>
<dbReference type="Pfam" id="PF21922">
    <property type="entry name" value="PBP_dimer_2"/>
    <property type="match status" value="1"/>
</dbReference>
<protein>
    <submittedName>
        <fullName evidence="3">Peptidoglycan D,D-transpeptidase FtsI family protein</fullName>
    </submittedName>
</protein>
<dbReference type="Pfam" id="PF00905">
    <property type="entry name" value="Transpeptidase"/>
    <property type="match status" value="1"/>
</dbReference>